<accession>A0A848DM48</accession>
<evidence type="ECO:0000313" key="3">
    <source>
        <dbReference type="EMBL" id="NMH93850.1"/>
    </source>
</evidence>
<dbReference type="RefSeq" id="WP_211170311.1">
    <property type="nucleotide sequence ID" value="NZ_JAAXKZ010000084.1"/>
</dbReference>
<dbReference type="Pfam" id="PF02517">
    <property type="entry name" value="Rce1-like"/>
    <property type="match status" value="1"/>
</dbReference>
<protein>
    <submittedName>
        <fullName evidence="3">CPBP family intramembrane metalloprotease</fullName>
    </submittedName>
</protein>
<dbReference type="InterPro" id="IPR003675">
    <property type="entry name" value="Rce1/LyrA-like_dom"/>
</dbReference>
<dbReference type="Proteomes" id="UP000586918">
    <property type="component" value="Unassembled WGS sequence"/>
</dbReference>
<keyword evidence="1" id="KW-1133">Transmembrane helix</keyword>
<dbReference type="GO" id="GO:0006508">
    <property type="term" value="P:proteolysis"/>
    <property type="evidence" value="ECO:0007669"/>
    <property type="project" value="UniProtKB-KW"/>
</dbReference>
<evidence type="ECO:0000259" key="2">
    <source>
        <dbReference type="Pfam" id="PF02517"/>
    </source>
</evidence>
<organism evidence="3 4">
    <name type="scientific">Pseudonocardia bannensis</name>
    <dbReference type="NCBI Taxonomy" id="630973"/>
    <lineage>
        <taxon>Bacteria</taxon>
        <taxon>Bacillati</taxon>
        <taxon>Actinomycetota</taxon>
        <taxon>Actinomycetes</taxon>
        <taxon>Pseudonocardiales</taxon>
        <taxon>Pseudonocardiaceae</taxon>
        <taxon>Pseudonocardia</taxon>
    </lineage>
</organism>
<comment type="caution">
    <text evidence="3">The sequence shown here is derived from an EMBL/GenBank/DDBJ whole genome shotgun (WGS) entry which is preliminary data.</text>
</comment>
<sequence>MKMDMTGQPGARSAVEAGAAPALAADVPYHRLARTETQGGLPVLGTLLVLVGVALVVVVSGVLYALNLPPVWTQATTNLALGGFILVVFLAARWVQRRPAGSVSSVTGRIRWRWLMICSGWAVLAVVTGLVVGGTVLILLSSPGDAGQAADDSMRWVGWLPFLVATGSMLVTVPFQAAGEEYLARGWMVQFFGSYLRTPWVGIVAGGLFWTLLHVPSTPWAFGVLMLWSVVLGLLVIRTGGLEAAIAFHVVNNLWVFVFAAAFTGVDGAGNAGASPWETLVVDAITLPLFAWLVLASARRSGVARVGRPAVATPPEPVPGPA</sequence>
<feature type="transmembrane region" description="Helical" evidence="1">
    <location>
        <begin position="41"/>
        <end position="66"/>
    </location>
</feature>
<proteinExistence type="predicted"/>
<evidence type="ECO:0000256" key="1">
    <source>
        <dbReference type="SAM" id="Phobius"/>
    </source>
</evidence>
<reference evidence="3 4" key="1">
    <citation type="submission" date="2020-04" db="EMBL/GenBank/DDBJ databases">
        <authorList>
            <person name="Klaysubun C."/>
            <person name="Duangmal K."/>
            <person name="Lipun K."/>
        </authorList>
    </citation>
    <scope>NUCLEOTIDE SEQUENCE [LARGE SCALE GENOMIC DNA]</scope>
    <source>
        <strain evidence="3 4">DSM 45300</strain>
    </source>
</reference>
<dbReference type="GO" id="GO:0004175">
    <property type="term" value="F:endopeptidase activity"/>
    <property type="evidence" value="ECO:0007669"/>
    <property type="project" value="UniProtKB-ARBA"/>
</dbReference>
<feature type="transmembrane region" description="Helical" evidence="1">
    <location>
        <begin position="277"/>
        <end position="298"/>
    </location>
</feature>
<feature type="transmembrane region" description="Helical" evidence="1">
    <location>
        <begin position="72"/>
        <end position="94"/>
    </location>
</feature>
<gene>
    <name evidence="3" type="ORF">HF519_20190</name>
</gene>
<dbReference type="EMBL" id="JAAXKZ010000084">
    <property type="protein sequence ID" value="NMH93850.1"/>
    <property type="molecule type" value="Genomic_DNA"/>
</dbReference>
<feature type="transmembrane region" description="Helical" evidence="1">
    <location>
        <begin position="191"/>
        <end position="213"/>
    </location>
</feature>
<keyword evidence="1" id="KW-0812">Transmembrane</keyword>
<keyword evidence="3" id="KW-0378">Hydrolase</keyword>
<keyword evidence="1" id="KW-0472">Membrane</keyword>
<feature type="transmembrane region" description="Helical" evidence="1">
    <location>
        <begin position="219"/>
        <end position="237"/>
    </location>
</feature>
<feature type="transmembrane region" description="Helical" evidence="1">
    <location>
        <begin position="244"/>
        <end position="265"/>
    </location>
</feature>
<keyword evidence="3" id="KW-0645">Protease</keyword>
<dbReference type="AlphaFoldDB" id="A0A848DM48"/>
<keyword evidence="4" id="KW-1185">Reference proteome</keyword>
<name>A0A848DM48_9PSEU</name>
<keyword evidence="3" id="KW-0482">Metalloprotease</keyword>
<evidence type="ECO:0000313" key="4">
    <source>
        <dbReference type="Proteomes" id="UP000586918"/>
    </source>
</evidence>
<dbReference type="GO" id="GO:0008237">
    <property type="term" value="F:metallopeptidase activity"/>
    <property type="evidence" value="ECO:0007669"/>
    <property type="project" value="UniProtKB-KW"/>
</dbReference>
<feature type="domain" description="CAAX prenyl protease 2/Lysostaphin resistance protein A-like" evidence="2">
    <location>
        <begin position="168"/>
        <end position="254"/>
    </location>
</feature>
<dbReference type="GO" id="GO:0080120">
    <property type="term" value="P:CAAX-box protein maturation"/>
    <property type="evidence" value="ECO:0007669"/>
    <property type="project" value="UniProtKB-ARBA"/>
</dbReference>
<feature type="transmembrane region" description="Helical" evidence="1">
    <location>
        <begin position="114"/>
        <end position="139"/>
    </location>
</feature>
<feature type="transmembrane region" description="Helical" evidence="1">
    <location>
        <begin position="159"/>
        <end position="179"/>
    </location>
</feature>